<dbReference type="Pfam" id="PF02245">
    <property type="entry name" value="Pur_DNA_glyco"/>
    <property type="match status" value="1"/>
</dbReference>
<dbReference type="CDD" id="cd00540">
    <property type="entry name" value="AAG"/>
    <property type="match status" value="1"/>
</dbReference>
<evidence type="ECO:0000256" key="4">
    <source>
        <dbReference type="ARBA" id="ARBA00023204"/>
    </source>
</evidence>
<reference evidence="6" key="1">
    <citation type="submission" date="2021-01" db="EMBL/GenBank/DDBJ databases">
        <title>Fulvivirga kasyanovii gen. nov., sp nov., a novel member of the phylum Bacteroidetes isolated from seawater in a mussel farm.</title>
        <authorList>
            <person name="Zhao L.-H."/>
            <person name="Wang Z.-J."/>
        </authorList>
    </citation>
    <scope>NUCLEOTIDE SEQUENCE</scope>
    <source>
        <strain evidence="6">2943</strain>
    </source>
</reference>
<accession>A0A937K0H8</accession>
<proteinExistence type="inferred from homology"/>
<dbReference type="GO" id="GO:0003677">
    <property type="term" value="F:DNA binding"/>
    <property type="evidence" value="ECO:0007669"/>
    <property type="project" value="InterPro"/>
</dbReference>
<comment type="similarity">
    <text evidence="1 5">Belongs to the DNA glycosylase MPG family.</text>
</comment>
<comment type="caution">
    <text evidence="6">The sequence shown here is derived from an EMBL/GenBank/DDBJ whole genome shotgun (WGS) entry which is preliminary data.</text>
</comment>
<dbReference type="InterPro" id="IPR011034">
    <property type="entry name" value="Formyl_transferase-like_C_sf"/>
</dbReference>
<name>A0A937K0H8_9BACT</name>
<keyword evidence="4 5" id="KW-0234">DNA repair</keyword>
<dbReference type="Gene3D" id="3.10.300.10">
    <property type="entry name" value="Methylpurine-DNA glycosylase (MPG)"/>
    <property type="match status" value="1"/>
</dbReference>
<gene>
    <name evidence="6" type="ORF">JL102_19635</name>
</gene>
<evidence type="ECO:0000256" key="1">
    <source>
        <dbReference type="ARBA" id="ARBA00009232"/>
    </source>
</evidence>
<protein>
    <recommendedName>
        <fullName evidence="5">Putative 3-methyladenine DNA glycosylase</fullName>
        <ecNumber evidence="5">3.2.2.-</ecNumber>
    </recommendedName>
</protein>
<dbReference type="InterPro" id="IPR003180">
    <property type="entry name" value="MPG"/>
</dbReference>
<sequence length="203" mass="23042">MKLKKSFFTHDVVTEVARSLIGKKLCTQVNNEYSAGIIVETEAYSEVERACHAFNRRKTKRTETLFMEGGISYVYLCYGIHKLFNVVTNKSGVAEAVLVRAIEPVEGLDIMMERRGLATKDRQLTSGPGKLTQALGIDMEHDKQDLTQDTVWLEKGLIVKDDTIERSARIGVRYAEEDALLPWRFSIKNNSWVSSGDNKYNFK</sequence>
<evidence type="ECO:0000313" key="7">
    <source>
        <dbReference type="Proteomes" id="UP000659388"/>
    </source>
</evidence>
<evidence type="ECO:0000256" key="2">
    <source>
        <dbReference type="ARBA" id="ARBA00022763"/>
    </source>
</evidence>
<dbReference type="NCBIfam" id="TIGR00567">
    <property type="entry name" value="3mg"/>
    <property type="match status" value="1"/>
</dbReference>
<dbReference type="EC" id="3.2.2.-" evidence="5"/>
<dbReference type="PANTHER" id="PTHR10429:SF0">
    <property type="entry name" value="DNA-3-METHYLADENINE GLYCOSYLASE"/>
    <property type="match status" value="1"/>
</dbReference>
<dbReference type="InterPro" id="IPR036995">
    <property type="entry name" value="MPG_sf"/>
</dbReference>
<dbReference type="AlphaFoldDB" id="A0A937K0H8"/>
<evidence type="ECO:0000256" key="3">
    <source>
        <dbReference type="ARBA" id="ARBA00022801"/>
    </source>
</evidence>
<evidence type="ECO:0000313" key="6">
    <source>
        <dbReference type="EMBL" id="MBL3658373.1"/>
    </source>
</evidence>
<keyword evidence="3 5" id="KW-0378">Hydrolase</keyword>
<dbReference type="PANTHER" id="PTHR10429">
    <property type="entry name" value="DNA-3-METHYLADENINE GLYCOSYLASE"/>
    <property type="match status" value="1"/>
</dbReference>
<keyword evidence="7" id="KW-1185">Reference proteome</keyword>
<organism evidence="6 7">
    <name type="scientific">Fulvivirga sediminis</name>
    <dbReference type="NCBI Taxonomy" id="2803949"/>
    <lineage>
        <taxon>Bacteria</taxon>
        <taxon>Pseudomonadati</taxon>
        <taxon>Bacteroidota</taxon>
        <taxon>Cytophagia</taxon>
        <taxon>Cytophagales</taxon>
        <taxon>Fulvivirgaceae</taxon>
        <taxon>Fulvivirga</taxon>
    </lineage>
</organism>
<dbReference type="SUPFAM" id="SSF50486">
    <property type="entry name" value="FMT C-terminal domain-like"/>
    <property type="match status" value="1"/>
</dbReference>
<evidence type="ECO:0000256" key="5">
    <source>
        <dbReference type="HAMAP-Rule" id="MF_00527"/>
    </source>
</evidence>
<dbReference type="FunFam" id="3.10.300.10:FF:000001">
    <property type="entry name" value="Putative 3-methyladenine DNA glycosylase"/>
    <property type="match status" value="1"/>
</dbReference>
<keyword evidence="2 5" id="KW-0227">DNA damage</keyword>
<dbReference type="RefSeq" id="WP_202246165.1">
    <property type="nucleotide sequence ID" value="NZ_JAESIY010000012.1"/>
</dbReference>
<dbReference type="Proteomes" id="UP000659388">
    <property type="component" value="Unassembled WGS sequence"/>
</dbReference>
<dbReference type="GO" id="GO:0003905">
    <property type="term" value="F:alkylbase DNA N-glycosylase activity"/>
    <property type="evidence" value="ECO:0007669"/>
    <property type="project" value="InterPro"/>
</dbReference>
<dbReference type="HAMAP" id="MF_00527">
    <property type="entry name" value="3MGH"/>
    <property type="match status" value="1"/>
</dbReference>
<dbReference type="EMBL" id="JAESIY010000012">
    <property type="protein sequence ID" value="MBL3658373.1"/>
    <property type="molecule type" value="Genomic_DNA"/>
</dbReference>
<dbReference type="GO" id="GO:0006284">
    <property type="term" value="P:base-excision repair"/>
    <property type="evidence" value="ECO:0007669"/>
    <property type="project" value="InterPro"/>
</dbReference>